<keyword evidence="4 8" id="KW-1133">Transmembrane helix</keyword>
<accession>A0A642USW3</accession>
<dbReference type="AlphaFoldDB" id="A0A642USW3"/>
<dbReference type="FunFam" id="1.20.1250.20:FF:000065">
    <property type="entry name" value="Putative MFS pantothenate transporter"/>
    <property type="match status" value="1"/>
</dbReference>
<evidence type="ECO:0000313" key="10">
    <source>
        <dbReference type="Proteomes" id="UP000761534"/>
    </source>
</evidence>
<evidence type="ECO:0000256" key="3">
    <source>
        <dbReference type="ARBA" id="ARBA00022692"/>
    </source>
</evidence>
<keyword evidence="5 8" id="KW-0472">Membrane</keyword>
<evidence type="ECO:0000256" key="6">
    <source>
        <dbReference type="ARBA" id="ARBA00037968"/>
    </source>
</evidence>
<gene>
    <name evidence="9" type="ORF">TRICI_005450</name>
</gene>
<feature type="transmembrane region" description="Helical" evidence="8">
    <location>
        <begin position="362"/>
        <end position="382"/>
    </location>
</feature>
<evidence type="ECO:0008006" key="11">
    <source>
        <dbReference type="Google" id="ProtNLM"/>
    </source>
</evidence>
<evidence type="ECO:0000256" key="4">
    <source>
        <dbReference type="ARBA" id="ARBA00022989"/>
    </source>
</evidence>
<keyword evidence="2" id="KW-0813">Transport</keyword>
<reference evidence="9" key="1">
    <citation type="journal article" date="2019" name="G3 (Bethesda)">
        <title>Genome Assemblies of Two Rare Opportunistic Yeast Pathogens: Diutina rugosa (syn. Candida rugosa) and Trichomonascus ciferrii (syn. Candida ciferrii).</title>
        <authorList>
            <person name="Mixao V."/>
            <person name="Saus E."/>
            <person name="Hansen A.P."/>
            <person name="Lass-Florl C."/>
            <person name="Gabaldon T."/>
        </authorList>
    </citation>
    <scope>NUCLEOTIDE SEQUENCE</scope>
    <source>
        <strain evidence="9">CBS 4856</strain>
    </source>
</reference>
<comment type="subcellular location">
    <subcellularLocation>
        <location evidence="1">Membrane</location>
        <topology evidence="1">Multi-pass membrane protein</topology>
    </subcellularLocation>
</comment>
<dbReference type="VEuPathDB" id="FungiDB:TRICI_005450"/>
<feature type="transmembrane region" description="Helical" evidence="8">
    <location>
        <begin position="297"/>
        <end position="322"/>
    </location>
</feature>
<feature type="transmembrane region" description="Helical" evidence="8">
    <location>
        <begin position="388"/>
        <end position="410"/>
    </location>
</feature>
<feature type="transmembrane region" description="Helical" evidence="8">
    <location>
        <begin position="334"/>
        <end position="355"/>
    </location>
</feature>
<dbReference type="Pfam" id="PF07690">
    <property type="entry name" value="MFS_1"/>
    <property type="match status" value="1"/>
</dbReference>
<dbReference type="PANTHER" id="PTHR43791:SF39">
    <property type="entry name" value="TRANSPORTER LIZ1_SEO1, PUTATIVE (AFU_ORTHOLOGUE AFUA_3G00980)-RELATED"/>
    <property type="match status" value="1"/>
</dbReference>
<feature type="transmembrane region" description="Helical" evidence="8">
    <location>
        <begin position="190"/>
        <end position="211"/>
    </location>
</feature>
<dbReference type="GO" id="GO:0022857">
    <property type="term" value="F:transmembrane transporter activity"/>
    <property type="evidence" value="ECO:0007669"/>
    <property type="project" value="InterPro"/>
</dbReference>
<name>A0A642USW3_9ASCO</name>
<feature type="compositionally biased region" description="Basic and acidic residues" evidence="7">
    <location>
        <begin position="1"/>
        <end position="11"/>
    </location>
</feature>
<dbReference type="SUPFAM" id="SSF103473">
    <property type="entry name" value="MFS general substrate transporter"/>
    <property type="match status" value="1"/>
</dbReference>
<evidence type="ECO:0000256" key="2">
    <source>
        <dbReference type="ARBA" id="ARBA00022448"/>
    </source>
</evidence>
<feature type="transmembrane region" description="Helical" evidence="8">
    <location>
        <begin position="223"/>
        <end position="246"/>
    </location>
</feature>
<evidence type="ECO:0000256" key="1">
    <source>
        <dbReference type="ARBA" id="ARBA00004141"/>
    </source>
</evidence>
<feature type="transmembrane region" description="Helical" evidence="8">
    <location>
        <begin position="155"/>
        <end position="178"/>
    </location>
</feature>
<keyword evidence="3 8" id="KW-0812">Transmembrane</keyword>
<feature type="region of interest" description="Disordered" evidence="7">
    <location>
        <begin position="1"/>
        <end position="20"/>
    </location>
</feature>
<dbReference type="PANTHER" id="PTHR43791">
    <property type="entry name" value="PERMEASE-RELATED"/>
    <property type="match status" value="1"/>
</dbReference>
<evidence type="ECO:0000256" key="8">
    <source>
        <dbReference type="SAM" id="Phobius"/>
    </source>
</evidence>
<feature type="transmembrane region" description="Helical" evidence="8">
    <location>
        <begin position="456"/>
        <end position="476"/>
    </location>
</feature>
<dbReference type="EMBL" id="SWFS01000428">
    <property type="protein sequence ID" value="KAA8904580.1"/>
    <property type="molecule type" value="Genomic_DNA"/>
</dbReference>
<keyword evidence="10" id="KW-1185">Reference proteome</keyword>
<comment type="caution">
    <text evidence="9">The sequence shown here is derived from an EMBL/GenBank/DDBJ whole genome shotgun (WGS) entry which is preliminary data.</text>
</comment>
<dbReference type="OrthoDB" id="3639251at2759"/>
<dbReference type="InterPro" id="IPR011701">
    <property type="entry name" value="MFS"/>
</dbReference>
<dbReference type="Proteomes" id="UP000761534">
    <property type="component" value="Unassembled WGS sequence"/>
</dbReference>
<evidence type="ECO:0000256" key="7">
    <source>
        <dbReference type="SAM" id="MobiDB-lite"/>
    </source>
</evidence>
<protein>
    <recommendedName>
        <fullName evidence="11">Major facilitator superfamily (MFS) profile domain-containing protein</fullName>
    </recommendedName>
</protein>
<dbReference type="GO" id="GO:0016020">
    <property type="term" value="C:membrane"/>
    <property type="evidence" value="ECO:0007669"/>
    <property type="project" value="UniProtKB-SubCell"/>
</dbReference>
<dbReference type="Gene3D" id="1.20.1250.20">
    <property type="entry name" value="MFS general substrate transporter like domains"/>
    <property type="match status" value="1"/>
</dbReference>
<feature type="transmembrane region" description="Helical" evidence="8">
    <location>
        <begin position="106"/>
        <end position="123"/>
    </location>
</feature>
<comment type="similarity">
    <text evidence="6">Belongs to the major facilitator superfamily. Allantoate permease family.</text>
</comment>
<proteinExistence type="inferred from homology"/>
<evidence type="ECO:0000256" key="5">
    <source>
        <dbReference type="ARBA" id="ARBA00023136"/>
    </source>
</evidence>
<sequence>MSLAREEKDATATDTESLSQQRLVLDEPERPAKWYEGISRLFYWYPKYIPQDQRRLLVKLDFMLLSYICLSYFTKSLDKSNITNAYGTGLREAIEFYDDDLSYAKSLYSAGYIVSMCCGTMFVTRPWARFLVPSLEVVWGIFTFCQSAVKTPSQLFALRFLVGLAEGPIFPTIVFILGSWYKRDEIYRRMMVFSISSGLGGMFSGYLQSAAYSNLAGAGGLEAWQWGFIIDGIVTVPIALYGFLVFPGTPTQIKDKLFWIKAEQLSLAKERMLQSGVSAPTKLSLALLKRTFSAWRVYFFTAFWVLLNVVALPDGTGFPLWLLSKPETYSTQDYNNYPTIQAAIGVVAQIILGGLADSYSIYPILTFVQTLFIISYSSLAAWNIPDGYRWFCFMIIGFDGVNQLIVSGWINRACRHDAEERAFVLGFSDAVSQAMNIWTNIVFYPTSHAPEFRLGYIISTCAAFIMLLLPLVSIYFEKRDAKSLKPIVT</sequence>
<organism evidence="9 10">
    <name type="scientific">Trichomonascus ciferrii</name>
    <dbReference type="NCBI Taxonomy" id="44093"/>
    <lineage>
        <taxon>Eukaryota</taxon>
        <taxon>Fungi</taxon>
        <taxon>Dikarya</taxon>
        <taxon>Ascomycota</taxon>
        <taxon>Saccharomycotina</taxon>
        <taxon>Dipodascomycetes</taxon>
        <taxon>Dipodascales</taxon>
        <taxon>Trichomonascaceae</taxon>
        <taxon>Trichomonascus</taxon>
        <taxon>Trichomonascus ciferrii complex</taxon>
    </lineage>
</organism>
<evidence type="ECO:0000313" key="9">
    <source>
        <dbReference type="EMBL" id="KAA8904580.1"/>
    </source>
</evidence>
<dbReference type="InterPro" id="IPR036259">
    <property type="entry name" value="MFS_trans_sf"/>
</dbReference>
<feature type="transmembrane region" description="Helical" evidence="8">
    <location>
        <begin position="422"/>
        <end position="444"/>
    </location>
</feature>